<dbReference type="PANTHER" id="PTHR39165:SF1">
    <property type="entry name" value="DUF456 DOMAIN-CONTAINING PROTEIN"/>
    <property type="match status" value="1"/>
</dbReference>
<keyword evidence="1" id="KW-1133">Transmembrane helix</keyword>
<keyword evidence="1" id="KW-0812">Transmembrane</keyword>
<protein>
    <submittedName>
        <fullName evidence="2">DUF456 domain-containing protein</fullName>
    </submittedName>
</protein>
<evidence type="ECO:0000256" key="1">
    <source>
        <dbReference type="SAM" id="Phobius"/>
    </source>
</evidence>
<dbReference type="EMBL" id="JBHULC010000013">
    <property type="protein sequence ID" value="MFD2522093.1"/>
    <property type="molecule type" value="Genomic_DNA"/>
</dbReference>
<feature type="transmembrane region" description="Helical" evidence="1">
    <location>
        <begin position="130"/>
        <end position="151"/>
    </location>
</feature>
<organism evidence="2 3">
    <name type="scientific">Emticicia soli</name>
    <dbReference type="NCBI Taxonomy" id="2027878"/>
    <lineage>
        <taxon>Bacteria</taxon>
        <taxon>Pseudomonadati</taxon>
        <taxon>Bacteroidota</taxon>
        <taxon>Cytophagia</taxon>
        <taxon>Cytophagales</taxon>
        <taxon>Leadbetterellaceae</taxon>
        <taxon>Emticicia</taxon>
    </lineage>
</organism>
<evidence type="ECO:0000313" key="2">
    <source>
        <dbReference type="EMBL" id="MFD2522093.1"/>
    </source>
</evidence>
<proteinExistence type="predicted"/>
<keyword evidence="3" id="KW-1185">Reference proteome</keyword>
<feature type="transmembrane region" description="Helical" evidence="1">
    <location>
        <begin position="49"/>
        <end position="67"/>
    </location>
</feature>
<dbReference type="RefSeq" id="WP_340240187.1">
    <property type="nucleotide sequence ID" value="NZ_JBBEWC010000019.1"/>
</dbReference>
<comment type="caution">
    <text evidence="2">The sequence shown here is derived from an EMBL/GenBank/DDBJ whole genome shotgun (WGS) entry which is preliminary data.</text>
</comment>
<evidence type="ECO:0000313" key="3">
    <source>
        <dbReference type="Proteomes" id="UP001597510"/>
    </source>
</evidence>
<name>A0ABW5JAJ7_9BACT</name>
<accession>A0ABW5JAJ7</accession>
<dbReference type="InterPro" id="IPR007403">
    <property type="entry name" value="DUF456"/>
</dbReference>
<feature type="transmembrane region" description="Helical" evidence="1">
    <location>
        <begin position="87"/>
        <end position="110"/>
    </location>
</feature>
<sequence length="160" mass="17065">MDIILLIVAIICLLVGLAGAVLPLPGPPLSFVGLLALQFSKFAQFSENLLWVLGIVTLIVTILDYYVPIWGTKKFGGSKYGAWGSTIGLIVGMFFGPFGIFIGAFLGALVGELIAGSTSQQATKAAFGSFMGFLVGIVMKIALCVVMIWYAGKEIWNYFA</sequence>
<dbReference type="Pfam" id="PF04306">
    <property type="entry name" value="DUF456"/>
    <property type="match status" value="1"/>
</dbReference>
<dbReference type="PANTHER" id="PTHR39165">
    <property type="entry name" value="IG HYPOTHETICAL 17883"/>
    <property type="match status" value="1"/>
</dbReference>
<dbReference type="Proteomes" id="UP001597510">
    <property type="component" value="Unassembled WGS sequence"/>
</dbReference>
<reference evidence="3" key="1">
    <citation type="journal article" date="2019" name="Int. J. Syst. Evol. Microbiol.">
        <title>The Global Catalogue of Microorganisms (GCM) 10K type strain sequencing project: providing services to taxonomists for standard genome sequencing and annotation.</title>
        <authorList>
            <consortium name="The Broad Institute Genomics Platform"/>
            <consortium name="The Broad Institute Genome Sequencing Center for Infectious Disease"/>
            <person name="Wu L."/>
            <person name="Ma J."/>
        </authorList>
    </citation>
    <scope>NUCLEOTIDE SEQUENCE [LARGE SCALE GENOMIC DNA]</scope>
    <source>
        <strain evidence="3">KCTC 52344</strain>
    </source>
</reference>
<gene>
    <name evidence="2" type="ORF">ACFSR2_14430</name>
</gene>
<keyword evidence="1" id="KW-0472">Membrane</keyword>